<feature type="region of interest" description="Disordered" evidence="1">
    <location>
        <begin position="17"/>
        <end position="40"/>
    </location>
</feature>
<dbReference type="Proteomes" id="UP000434957">
    <property type="component" value="Unassembled WGS sequence"/>
</dbReference>
<evidence type="ECO:0000313" key="6">
    <source>
        <dbReference type="Proteomes" id="UP000434957"/>
    </source>
</evidence>
<feature type="compositionally biased region" description="Polar residues" evidence="1">
    <location>
        <begin position="22"/>
        <end position="31"/>
    </location>
</feature>
<sequence length="57" mass="5714">MSSGASIKAALSAAASDSASALQGQVATTSPEAAKHDTIPDELLNSSLSLPSYPLHF</sequence>
<proteinExistence type="predicted"/>
<accession>A0A6A4G8D7</accession>
<name>A0A6A4G8D7_9STRA</name>
<dbReference type="EMBL" id="QXFU01000005">
    <property type="protein sequence ID" value="KAE9048769.1"/>
    <property type="molecule type" value="Genomic_DNA"/>
</dbReference>
<protein>
    <submittedName>
        <fullName evidence="4">Uncharacterized protein</fullName>
    </submittedName>
</protein>
<evidence type="ECO:0000313" key="5">
    <source>
        <dbReference type="Proteomes" id="UP000429607"/>
    </source>
</evidence>
<evidence type="ECO:0000313" key="2">
    <source>
        <dbReference type="EMBL" id="KAE9048769.1"/>
    </source>
</evidence>
<dbReference type="Proteomes" id="UP000435112">
    <property type="component" value="Unassembled WGS sequence"/>
</dbReference>
<dbReference type="AlphaFoldDB" id="A0A6A4G8D7"/>
<evidence type="ECO:0000256" key="1">
    <source>
        <dbReference type="SAM" id="MobiDB-lite"/>
    </source>
</evidence>
<evidence type="ECO:0000313" key="7">
    <source>
        <dbReference type="Proteomes" id="UP000435112"/>
    </source>
</evidence>
<dbReference type="Proteomes" id="UP000429607">
    <property type="component" value="Unassembled WGS sequence"/>
</dbReference>
<dbReference type="EMBL" id="QXFT01000040">
    <property type="protein sequence ID" value="KAE9358126.1"/>
    <property type="molecule type" value="Genomic_DNA"/>
</dbReference>
<reference evidence="4 6" key="1">
    <citation type="submission" date="2018-08" db="EMBL/GenBank/DDBJ databases">
        <title>Genomic investigation of the strawberry pathogen Phytophthora fragariae indicates pathogenicity is determined by transcriptional variation in three key races.</title>
        <authorList>
            <person name="Adams T.M."/>
            <person name="Armitage A.D."/>
            <person name="Sobczyk M.K."/>
            <person name="Bates H.J."/>
            <person name="Dunwell J.M."/>
            <person name="Nellist C.F."/>
            <person name="Harrison R.J."/>
        </authorList>
    </citation>
    <scope>NUCLEOTIDE SEQUENCE [LARGE SCALE GENOMIC DNA]</scope>
    <source>
        <strain evidence="3 5">SCRP249</strain>
        <strain evidence="2 7">SCRP324</strain>
        <strain evidence="4 6">SCRP333</strain>
    </source>
</reference>
<keyword evidence="6" id="KW-1185">Reference proteome</keyword>
<gene>
    <name evidence="3" type="ORF">PR001_g706</name>
    <name evidence="2" type="ORF">PR002_g259</name>
    <name evidence="4" type="ORF">PR003_g1449</name>
</gene>
<dbReference type="EMBL" id="QXFV01000018">
    <property type="protein sequence ID" value="KAE9052242.1"/>
    <property type="molecule type" value="Genomic_DNA"/>
</dbReference>
<comment type="caution">
    <text evidence="4">The sequence shown here is derived from an EMBL/GenBank/DDBJ whole genome shotgun (WGS) entry which is preliminary data.</text>
</comment>
<organism evidence="4 6">
    <name type="scientific">Phytophthora rubi</name>
    <dbReference type="NCBI Taxonomy" id="129364"/>
    <lineage>
        <taxon>Eukaryota</taxon>
        <taxon>Sar</taxon>
        <taxon>Stramenopiles</taxon>
        <taxon>Oomycota</taxon>
        <taxon>Peronosporomycetes</taxon>
        <taxon>Peronosporales</taxon>
        <taxon>Peronosporaceae</taxon>
        <taxon>Phytophthora</taxon>
    </lineage>
</organism>
<evidence type="ECO:0000313" key="3">
    <source>
        <dbReference type="EMBL" id="KAE9052242.1"/>
    </source>
</evidence>
<evidence type="ECO:0000313" key="4">
    <source>
        <dbReference type="EMBL" id="KAE9358126.1"/>
    </source>
</evidence>